<dbReference type="SUPFAM" id="SSF57716">
    <property type="entry name" value="Glucocorticoid receptor-like (DNA-binding domain)"/>
    <property type="match status" value="1"/>
</dbReference>
<dbReference type="SMART" id="SM00692">
    <property type="entry name" value="DM3"/>
    <property type="match status" value="1"/>
</dbReference>
<dbReference type="PANTHER" id="PTHR46927">
    <property type="entry name" value="AGAP005574-PA"/>
    <property type="match status" value="1"/>
</dbReference>
<dbReference type="Pfam" id="PF05485">
    <property type="entry name" value="THAP"/>
    <property type="match status" value="1"/>
</dbReference>
<accession>A0ABM5KFX6</accession>
<evidence type="ECO:0000313" key="8">
    <source>
        <dbReference type="Proteomes" id="UP001652700"/>
    </source>
</evidence>
<organism evidence="7 8">
    <name type="scientific">Diabrotica virgifera virgifera</name>
    <name type="common">western corn rootworm</name>
    <dbReference type="NCBI Taxonomy" id="50390"/>
    <lineage>
        <taxon>Eukaryota</taxon>
        <taxon>Metazoa</taxon>
        <taxon>Ecdysozoa</taxon>
        <taxon>Arthropoda</taxon>
        <taxon>Hexapoda</taxon>
        <taxon>Insecta</taxon>
        <taxon>Pterygota</taxon>
        <taxon>Neoptera</taxon>
        <taxon>Endopterygota</taxon>
        <taxon>Coleoptera</taxon>
        <taxon>Polyphaga</taxon>
        <taxon>Cucujiformia</taxon>
        <taxon>Chrysomeloidea</taxon>
        <taxon>Chrysomelidae</taxon>
        <taxon>Galerucinae</taxon>
        <taxon>Diabroticina</taxon>
        <taxon>Diabroticites</taxon>
        <taxon>Diabrotica</taxon>
    </lineage>
</organism>
<dbReference type="Proteomes" id="UP001652700">
    <property type="component" value="Unplaced"/>
</dbReference>
<dbReference type="PANTHER" id="PTHR46927:SF3">
    <property type="entry name" value="THAP-TYPE DOMAIN-CONTAINING PROTEIN"/>
    <property type="match status" value="1"/>
</dbReference>
<keyword evidence="3" id="KW-0862">Zinc</keyword>
<dbReference type="Gene3D" id="6.20.210.20">
    <property type="entry name" value="THAP domain"/>
    <property type="match status" value="1"/>
</dbReference>
<sequence>MPGCAVANCKNYNRVTKGSNIKYFRFPQNEEFVKQWVVACRRQDEINLKNACICSKHFDADSFEIPLRHKLLKYTCKTSRYLKPDAVPTLQLPGYHDSNLQNQVERVARLKKRRQHKDVEDMLRASTSCILNPIQISDNDVNMETETSNPTTLPVAETEKLVLKLEQADRKTTKRKAQNEMVGLSGDNDLKTINIRQLRRRAPERSEWKDITR</sequence>
<proteinExistence type="predicted"/>
<keyword evidence="2 5" id="KW-0863">Zinc-finger</keyword>
<evidence type="ECO:0000259" key="6">
    <source>
        <dbReference type="PROSITE" id="PS50950"/>
    </source>
</evidence>
<dbReference type="RefSeq" id="XP_050509102.1">
    <property type="nucleotide sequence ID" value="XM_050653145.1"/>
</dbReference>
<dbReference type="GeneID" id="126886276"/>
<dbReference type="EnsemblMetazoa" id="XM_050653145.1">
    <property type="protein sequence ID" value="XP_050509102.1"/>
    <property type="gene ID" value="LOC126886276"/>
</dbReference>
<dbReference type="InterPro" id="IPR038441">
    <property type="entry name" value="THAP_Znf_sf"/>
</dbReference>
<evidence type="ECO:0000256" key="4">
    <source>
        <dbReference type="ARBA" id="ARBA00023125"/>
    </source>
</evidence>
<evidence type="ECO:0000256" key="5">
    <source>
        <dbReference type="PROSITE-ProRule" id="PRU00309"/>
    </source>
</evidence>
<dbReference type="InterPro" id="IPR006612">
    <property type="entry name" value="THAP_Znf"/>
</dbReference>
<name>A0ABM5KFX6_DIAVI</name>
<keyword evidence="4 5" id="KW-0238">DNA-binding</keyword>
<evidence type="ECO:0000256" key="2">
    <source>
        <dbReference type="ARBA" id="ARBA00022771"/>
    </source>
</evidence>
<feature type="domain" description="THAP-type" evidence="6">
    <location>
        <begin position="1"/>
        <end position="91"/>
    </location>
</feature>
<dbReference type="PROSITE" id="PS50950">
    <property type="entry name" value="ZF_THAP"/>
    <property type="match status" value="1"/>
</dbReference>
<keyword evidence="1" id="KW-0479">Metal-binding</keyword>
<keyword evidence="8" id="KW-1185">Reference proteome</keyword>
<evidence type="ECO:0000256" key="3">
    <source>
        <dbReference type="ARBA" id="ARBA00022833"/>
    </source>
</evidence>
<dbReference type="InterPro" id="IPR052224">
    <property type="entry name" value="THAP_domain_protein"/>
</dbReference>
<reference evidence="7" key="1">
    <citation type="submission" date="2025-05" db="UniProtKB">
        <authorList>
            <consortium name="EnsemblMetazoa"/>
        </authorList>
    </citation>
    <scope>IDENTIFICATION</scope>
</reference>
<evidence type="ECO:0000256" key="1">
    <source>
        <dbReference type="ARBA" id="ARBA00022723"/>
    </source>
</evidence>
<dbReference type="SMART" id="SM00980">
    <property type="entry name" value="THAP"/>
    <property type="match status" value="1"/>
</dbReference>
<evidence type="ECO:0000313" key="7">
    <source>
        <dbReference type="EnsemblMetazoa" id="XP_050509102.1"/>
    </source>
</evidence>
<protein>
    <recommendedName>
        <fullName evidence="6">THAP-type domain-containing protein</fullName>
    </recommendedName>
</protein>